<evidence type="ECO:0000313" key="3">
    <source>
        <dbReference type="Proteomes" id="UP000289600"/>
    </source>
</evidence>
<evidence type="ECO:0000256" key="1">
    <source>
        <dbReference type="SAM" id="Phobius"/>
    </source>
</evidence>
<organism evidence="2 3">
    <name type="scientific">Moumouvirus australiensis</name>
    <dbReference type="NCBI Taxonomy" id="2109587"/>
    <lineage>
        <taxon>Viruses</taxon>
        <taxon>Varidnaviria</taxon>
        <taxon>Bamfordvirae</taxon>
        <taxon>Nucleocytoviricota</taxon>
        <taxon>Megaviricetes</taxon>
        <taxon>Imitervirales</taxon>
        <taxon>Mimiviridae</taxon>
        <taxon>Megamimivirinae</taxon>
        <taxon>Moumouvirus</taxon>
        <taxon>Moumouvirus australiense</taxon>
    </lineage>
</organism>
<dbReference type="GO" id="GO:0000266">
    <property type="term" value="P:mitochondrial fission"/>
    <property type="evidence" value="ECO:0007669"/>
    <property type="project" value="TreeGrafter"/>
</dbReference>
<dbReference type="InterPro" id="IPR019560">
    <property type="entry name" value="Mitochondrial_18_kDa_protein"/>
</dbReference>
<evidence type="ECO:0000313" key="2">
    <source>
        <dbReference type="EMBL" id="AVL95166.1"/>
    </source>
</evidence>
<dbReference type="PANTHER" id="PTHR11001">
    <property type="entry name" value="MITOCHONDRIAL FISSION PROCESS PROTEIN 1"/>
    <property type="match status" value="1"/>
</dbReference>
<sequence>MASDNTNPCDNVSETIKYAAPFTRVFRSLAGFRMASYASDIGEATRGTFPNIFVNLMYGVTVSYIGADLYFRYRDNAHLNQIVAQKSDKCTGPVMTPLQKYMGYHTLWHLQASLLFPTMTIHTIVNVSKRATDKMNFIKPSIRRFVPAALSLAIIPFIIHPLDRLADQIMKHTYCVHTGFQPEKHNH</sequence>
<dbReference type="Pfam" id="PF10558">
    <property type="entry name" value="MTP18"/>
    <property type="match status" value="1"/>
</dbReference>
<keyword evidence="1" id="KW-0472">Membrane</keyword>
<keyword evidence="3" id="KW-1185">Reference proteome</keyword>
<dbReference type="Proteomes" id="UP000289600">
    <property type="component" value="Segment"/>
</dbReference>
<feature type="transmembrane region" description="Helical" evidence="1">
    <location>
        <begin position="52"/>
        <end position="71"/>
    </location>
</feature>
<proteinExistence type="predicted"/>
<dbReference type="PANTHER" id="PTHR11001:SF2">
    <property type="entry name" value="MITOCHONDRIAL FISSION PROCESS PROTEIN 1"/>
    <property type="match status" value="1"/>
</dbReference>
<feature type="transmembrane region" description="Helical" evidence="1">
    <location>
        <begin position="107"/>
        <end position="125"/>
    </location>
</feature>
<protein>
    <submittedName>
        <fullName evidence="2">Mitochondrial 18 kDa-like protein</fullName>
    </submittedName>
</protein>
<keyword evidence="1" id="KW-0812">Transmembrane</keyword>
<dbReference type="EMBL" id="MG807320">
    <property type="protein sequence ID" value="AVL95166.1"/>
    <property type="molecule type" value="Genomic_DNA"/>
</dbReference>
<name>A0A2P1EMM7_9VIRU</name>
<keyword evidence="1" id="KW-1133">Transmembrane helix</keyword>
<gene>
    <name evidence="2" type="ORF">mc_779</name>
</gene>
<feature type="transmembrane region" description="Helical" evidence="1">
    <location>
        <begin position="145"/>
        <end position="162"/>
    </location>
</feature>
<accession>A0A2P1EMM7</accession>
<reference evidence="3" key="1">
    <citation type="submission" date="2018-01" db="EMBL/GenBank/DDBJ databases">
        <title>Testimony of 'menage a trois' revealed by the proteome of Megavirus virophage.</title>
        <authorList>
            <person name="Jeudy S."/>
            <person name="Bertaux L."/>
            <person name="Alempic J.-M."/>
            <person name="Lartigue A."/>
            <person name="Legendre M."/>
            <person name="Philippe N."/>
            <person name="Beucher L."/>
            <person name="Biondi E."/>
            <person name="Juul S."/>
            <person name="Turner D."/>
            <person name="Coute Y."/>
            <person name="Claverie J.-M."/>
            <person name="Abergel C."/>
        </authorList>
    </citation>
    <scope>NUCLEOTIDE SEQUENCE [LARGE SCALE GENOMIC DNA]</scope>
</reference>